<keyword evidence="6 12" id="KW-0812">Transmembrane</keyword>
<evidence type="ECO:0000313" key="13">
    <source>
        <dbReference type="EMBL" id="CBY10976.1"/>
    </source>
</evidence>
<evidence type="ECO:0000256" key="5">
    <source>
        <dbReference type="ARBA" id="ARBA00022679"/>
    </source>
</evidence>
<dbReference type="Pfam" id="PF01762">
    <property type="entry name" value="Galactosyl_T"/>
    <property type="match status" value="1"/>
</dbReference>
<dbReference type="FunCoup" id="E4XLW9">
    <property type="interactions" value="16"/>
</dbReference>
<keyword evidence="5" id="KW-0808">Transferase</keyword>
<dbReference type="EC" id="2.4.1.-" evidence="12"/>
<evidence type="ECO:0000256" key="4">
    <source>
        <dbReference type="ARBA" id="ARBA00022676"/>
    </source>
</evidence>
<keyword evidence="14" id="KW-1185">Reference proteome</keyword>
<comment type="pathway">
    <text evidence="2">Protein modification; protein glycosylation.</text>
</comment>
<evidence type="ECO:0000313" key="14">
    <source>
        <dbReference type="Proteomes" id="UP000001307"/>
    </source>
</evidence>
<dbReference type="GO" id="GO:0016758">
    <property type="term" value="F:hexosyltransferase activity"/>
    <property type="evidence" value="ECO:0007669"/>
    <property type="project" value="InterPro"/>
</dbReference>
<reference evidence="13" key="1">
    <citation type="journal article" date="2010" name="Science">
        <title>Plasticity of animal genome architecture unmasked by rapid evolution of a pelagic tunicate.</title>
        <authorList>
            <person name="Denoeud F."/>
            <person name="Henriet S."/>
            <person name="Mungpakdee S."/>
            <person name="Aury J.M."/>
            <person name="Da Silva C."/>
            <person name="Brinkmann H."/>
            <person name="Mikhaleva J."/>
            <person name="Olsen L.C."/>
            <person name="Jubin C."/>
            <person name="Canestro C."/>
            <person name="Bouquet J.M."/>
            <person name="Danks G."/>
            <person name="Poulain J."/>
            <person name="Campsteijn C."/>
            <person name="Adamski M."/>
            <person name="Cross I."/>
            <person name="Yadetie F."/>
            <person name="Muffato M."/>
            <person name="Louis A."/>
            <person name="Butcher S."/>
            <person name="Tsagkogeorga G."/>
            <person name="Konrad A."/>
            <person name="Singh S."/>
            <person name="Jensen M.F."/>
            <person name="Cong E.H."/>
            <person name="Eikeseth-Otteraa H."/>
            <person name="Noel B."/>
            <person name="Anthouard V."/>
            <person name="Porcel B.M."/>
            <person name="Kachouri-Lafond R."/>
            <person name="Nishino A."/>
            <person name="Ugolini M."/>
            <person name="Chourrout P."/>
            <person name="Nishida H."/>
            <person name="Aasland R."/>
            <person name="Huzurbazar S."/>
            <person name="Westhof E."/>
            <person name="Delsuc F."/>
            <person name="Lehrach H."/>
            <person name="Reinhardt R."/>
            <person name="Weissenbach J."/>
            <person name="Roy S.W."/>
            <person name="Artiguenave F."/>
            <person name="Postlethwait J.H."/>
            <person name="Manak J.R."/>
            <person name="Thompson E.M."/>
            <person name="Jaillon O."/>
            <person name="Du Pasquier L."/>
            <person name="Boudinot P."/>
            <person name="Liberles D.A."/>
            <person name="Volff J.N."/>
            <person name="Philippe H."/>
            <person name="Lenhard B."/>
            <person name="Roest Crollius H."/>
            <person name="Wincker P."/>
            <person name="Chourrout D."/>
        </authorList>
    </citation>
    <scope>NUCLEOTIDE SEQUENCE [LARGE SCALE GENOMIC DNA]</scope>
</reference>
<dbReference type="InParanoid" id="E4XLW9"/>
<dbReference type="GO" id="GO:0000139">
    <property type="term" value="C:Golgi membrane"/>
    <property type="evidence" value="ECO:0007669"/>
    <property type="project" value="UniProtKB-SubCell"/>
</dbReference>
<evidence type="ECO:0000256" key="10">
    <source>
        <dbReference type="ARBA" id="ARBA00023136"/>
    </source>
</evidence>
<keyword evidence="4 12" id="KW-0328">Glycosyltransferase</keyword>
<sequence length="399" mass="46584">MDEGTQQLRSTSLKAIVSLVIVVQVFLNYLWHHRSLSPDSSRPYAEQLAEARQLVHNLEELDRLQHVDPNDPSLDSVEAQMKLNLDAMKMHQDKHDDKNVTFAEYSQKKYYPFSINTGSVCRDSDNEIEQVYLLMVIKSMTGSFSRRKAIRDTWGHTEQMPVIGNQLKIRRLFLLGKSNTTDESNQRREMLLKEEAKEWGDIIQGDFQDSFRNLTLKEIMFLRWLPRHCPKAQFIFKGDDDIFANVPNIVSYIESLSLSQQRNMFVGSVLYPSPRITDQRSKYYVSESLWPEKYYPPYVSGGGFIMSYVMAKKIFEAMKELPIIPIDDAFMGVCLRKLNLRPTNHKGFKSWGVKYLDHDNCVYREVMTFHKLQPEELQNVWKRFVISQNDEICAQSNLL</sequence>
<evidence type="ECO:0000256" key="7">
    <source>
        <dbReference type="ARBA" id="ARBA00022968"/>
    </source>
</evidence>
<keyword evidence="7 12" id="KW-0735">Signal-anchor</keyword>
<evidence type="ECO:0000256" key="9">
    <source>
        <dbReference type="ARBA" id="ARBA00023034"/>
    </source>
</evidence>
<keyword evidence="9 12" id="KW-0333">Golgi apparatus</keyword>
<dbReference type="InterPro" id="IPR002659">
    <property type="entry name" value="Glyco_trans_31"/>
</dbReference>
<dbReference type="OrthoDB" id="5957813at2759"/>
<comment type="similarity">
    <text evidence="3 12">Belongs to the glycosyltransferase 31 family.</text>
</comment>
<dbReference type="AlphaFoldDB" id="E4XLW9"/>
<evidence type="ECO:0000256" key="2">
    <source>
        <dbReference type="ARBA" id="ARBA00004922"/>
    </source>
</evidence>
<proteinExistence type="inferred from homology"/>
<keyword evidence="11" id="KW-0325">Glycoprotein</keyword>
<dbReference type="Proteomes" id="UP000001307">
    <property type="component" value="Unassembled WGS sequence"/>
</dbReference>
<accession>E4XLW9</accession>
<dbReference type="FunFam" id="3.90.550.50:FF:000001">
    <property type="entry name" value="Hexosyltransferase"/>
    <property type="match status" value="1"/>
</dbReference>
<dbReference type="Gene3D" id="3.90.550.50">
    <property type="match status" value="1"/>
</dbReference>
<evidence type="ECO:0000256" key="1">
    <source>
        <dbReference type="ARBA" id="ARBA00004323"/>
    </source>
</evidence>
<dbReference type="GO" id="GO:0006493">
    <property type="term" value="P:protein O-linked glycosylation"/>
    <property type="evidence" value="ECO:0007669"/>
    <property type="project" value="TreeGrafter"/>
</dbReference>
<evidence type="ECO:0000256" key="8">
    <source>
        <dbReference type="ARBA" id="ARBA00022989"/>
    </source>
</evidence>
<evidence type="ECO:0000256" key="12">
    <source>
        <dbReference type="RuleBase" id="RU363063"/>
    </source>
</evidence>
<name>E4XLW9_OIKDI</name>
<keyword evidence="8 12" id="KW-1133">Transmembrane helix</keyword>
<dbReference type="PANTHER" id="PTHR11214">
    <property type="entry name" value="BETA-1,3-N-ACETYLGLUCOSAMINYLTRANSFERASE"/>
    <property type="match status" value="1"/>
</dbReference>
<gene>
    <name evidence="13" type="ORF">GSOID_T00014715001</name>
</gene>
<dbReference type="EMBL" id="FN653073">
    <property type="protein sequence ID" value="CBY10976.1"/>
    <property type="molecule type" value="Genomic_DNA"/>
</dbReference>
<protein>
    <recommendedName>
        <fullName evidence="12">Hexosyltransferase</fullName>
        <ecNumber evidence="12">2.4.1.-</ecNumber>
    </recommendedName>
</protein>
<dbReference type="GO" id="GO:0030311">
    <property type="term" value="P:poly-N-acetyllactosamine biosynthetic process"/>
    <property type="evidence" value="ECO:0007669"/>
    <property type="project" value="TreeGrafter"/>
</dbReference>
<feature type="transmembrane region" description="Helical" evidence="12">
    <location>
        <begin position="12"/>
        <end position="31"/>
    </location>
</feature>
<evidence type="ECO:0000256" key="6">
    <source>
        <dbReference type="ARBA" id="ARBA00022692"/>
    </source>
</evidence>
<organism evidence="13">
    <name type="scientific">Oikopleura dioica</name>
    <name type="common">Tunicate</name>
    <dbReference type="NCBI Taxonomy" id="34765"/>
    <lineage>
        <taxon>Eukaryota</taxon>
        <taxon>Metazoa</taxon>
        <taxon>Chordata</taxon>
        <taxon>Tunicata</taxon>
        <taxon>Appendicularia</taxon>
        <taxon>Copelata</taxon>
        <taxon>Oikopleuridae</taxon>
        <taxon>Oikopleura</taxon>
    </lineage>
</organism>
<evidence type="ECO:0000256" key="11">
    <source>
        <dbReference type="ARBA" id="ARBA00023180"/>
    </source>
</evidence>
<keyword evidence="10 12" id="KW-0472">Membrane</keyword>
<evidence type="ECO:0000256" key="3">
    <source>
        <dbReference type="ARBA" id="ARBA00008661"/>
    </source>
</evidence>
<dbReference type="PANTHER" id="PTHR11214:SF394">
    <property type="entry name" value="HEXOSYLTRANSFERASE"/>
    <property type="match status" value="1"/>
</dbReference>
<comment type="subcellular location">
    <subcellularLocation>
        <location evidence="1 12">Golgi apparatus membrane</location>
        <topology evidence="1 12">Single-pass type II membrane protein</topology>
    </subcellularLocation>
</comment>